<dbReference type="CDD" id="cd09279">
    <property type="entry name" value="RNase_HI_like"/>
    <property type="match status" value="1"/>
</dbReference>
<dbReference type="InterPro" id="IPR002156">
    <property type="entry name" value="RNaseH_domain"/>
</dbReference>
<keyword evidence="5" id="KW-1185">Reference proteome</keyword>
<proteinExistence type="predicted"/>
<dbReference type="NCBIfam" id="NF041175">
    <property type="entry name" value="RNAseHI_Thmprot"/>
    <property type="match status" value="1"/>
</dbReference>
<dbReference type="PANTHER" id="PTHR46387:SF2">
    <property type="entry name" value="RIBONUCLEASE HI"/>
    <property type="match status" value="1"/>
</dbReference>
<dbReference type="OrthoDB" id="52651at2157"/>
<dbReference type="GeneID" id="32160137"/>
<evidence type="ECO:0000256" key="1">
    <source>
        <dbReference type="PROSITE-ProRule" id="PRU00325"/>
    </source>
</evidence>
<dbReference type="STRING" id="589924.Ferp_0567"/>
<organism evidence="4 5">
    <name type="scientific">Ferroglobus placidus (strain DSM 10642 / AEDII12DO)</name>
    <dbReference type="NCBI Taxonomy" id="589924"/>
    <lineage>
        <taxon>Archaea</taxon>
        <taxon>Methanobacteriati</taxon>
        <taxon>Methanobacteriota</taxon>
        <taxon>Archaeoglobi</taxon>
        <taxon>Archaeoglobales</taxon>
        <taxon>Archaeoglobaceae</taxon>
        <taxon>Ferroglobus</taxon>
    </lineage>
</organism>
<dbReference type="PaxDb" id="589924-Ferp_0567"/>
<dbReference type="Pfam" id="PF13456">
    <property type="entry name" value="RVT_3"/>
    <property type="match status" value="1"/>
</dbReference>
<dbReference type="PROSITE" id="PS50879">
    <property type="entry name" value="RNASE_H_1"/>
    <property type="match status" value="1"/>
</dbReference>
<dbReference type="Proteomes" id="UP000002613">
    <property type="component" value="Chromosome"/>
</dbReference>
<dbReference type="RefSeq" id="WP_012965086.1">
    <property type="nucleotide sequence ID" value="NC_013849.1"/>
</dbReference>
<dbReference type="eggNOG" id="arCOG02942">
    <property type="taxonomic scope" value="Archaea"/>
</dbReference>
<feature type="domain" description="SWIM-type" evidence="3">
    <location>
        <begin position="164"/>
        <end position="207"/>
    </location>
</feature>
<dbReference type="KEGG" id="fpl:Ferp_0567"/>
<dbReference type="InterPro" id="IPR012337">
    <property type="entry name" value="RNaseH-like_sf"/>
</dbReference>
<feature type="domain" description="RNase H type-1" evidence="2">
    <location>
        <begin position="1"/>
        <end position="136"/>
    </location>
</feature>
<dbReference type="GO" id="GO:0008270">
    <property type="term" value="F:zinc ion binding"/>
    <property type="evidence" value="ECO:0007669"/>
    <property type="project" value="UniProtKB-KW"/>
</dbReference>
<sequence length="210" mass="24053">MKGVLYFDGACLPVNPGGIATYGFVIITPSGEIVKEKGIAAEKGTNNIAEYTALIRGLEKALELGIDELIVRGDSQLAIYQMNGVYAVKSPNIIPLWQRAMELAGKFRKIRFEWVPREQNSAADELSTQAYIEHAERKSRERSEEIENWEIKHVSGPVYRVRRYDVNVEEKTCTCPHYYNVNRFKLLKKAGIKIRCKHIFAAERYRQNRT</sequence>
<reference evidence="5" key="1">
    <citation type="submission" date="2010-02" db="EMBL/GenBank/DDBJ databases">
        <title>Complete sequence of Ferroglobus placidus DSM 10642.</title>
        <authorList>
            <consortium name="US DOE Joint Genome Institute"/>
            <person name="Lucas S."/>
            <person name="Copeland A."/>
            <person name="Lapidus A."/>
            <person name="Cheng J.-F."/>
            <person name="Bruce D."/>
            <person name="Goodwin L."/>
            <person name="Pitluck S."/>
            <person name="Saunders E."/>
            <person name="Brettin T."/>
            <person name="Detter J.C."/>
            <person name="Han C."/>
            <person name="Tapia R."/>
            <person name="Larimer F."/>
            <person name="Land M."/>
            <person name="Hauser L."/>
            <person name="Kyrpides N."/>
            <person name="Ivanova N."/>
            <person name="Holmes D."/>
            <person name="Lovley D."/>
            <person name="Kyrpides N."/>
            <person name="Anderson I.J."/>
            <person name="Woyke T."/>
        </authorList>
    </citation>
    <scope>NUCLEOTIDE SEQUENCE [LARGE SCALE GENOMIC DNA]</scope>
    <source>
        <strain evidence="5">DSM 10642 / AEDII12DO</strain>
    </source>
</reference>
<dbReference type="PANTHER" id="PTHR46387">
    <property type="entry name" value="POLYNUCLEOTIDYL TRANSFERASE, RIBONUCLEASE H-LIKE SUPERFAMILY PROTEIN"/>
    <property type="match status" value="1"/>
</dbReference>
<evidence type="ECO:0000313" key="5">
    <source>
        <dbReference type="Proteomes" id="UP000002613"/>
    </source>
</evidence>
<accession>D3S3A7</accession>
<dbReference type="PROSITE" id="PS50966">
    <property type="entry name" value="ZF_SWIM"/>
    <property type="match status" value="1"/>
</dbReference>
<dbReference type="EMBL" id="CP001899">
    <property type="protein sequence ID" value="ADC64740.1"/>
    <property type="molecule type" value="Genomic_DNA"/>
</dbReference>
<evidence type="ECO:0000259" key="2">
    <source>
        <dbReference type="PROSITE" id="PS50879"/>
    </source>
</evidence>
<dbReference type="Gene3D" id="3.30.420.10">
    <property type="entry name" value="Ribonuclease H-like superfamily/Ribonuclease H"/>
    <property type="match status" value="1"/>
</dbReference>
<protein>
    <submittedName>
        <fullName evidence="4">Ribonuclease H</fullName>
    </submittedName>
</protein>
<reference evidence="4 5" key="2">
    <citation type="journal article" date="2011" name="Stand. Genomic Sci.">
        <title>Complete genome sequence of Ferroglobus placidus AEDII12DO.</title>
        <authorList>
            <person name="Anderson I."/>
            <person name="Risso C."/>
            <person name="Holmes D."/>
            <person name="Lucas S."/>
            <person name="Copeland A."/>
            <person name="Lapidus A."/>
            <person name="Cheng J.F."/>
            <person name="Bruce D."/>
            <person name="Goodwin L."/>
            <person name="Pitluck S."/>
            <person name="Saunders E."/>
            <person name="Brettin T."/>
            <person name="Detter J.C."/>
            <person name="Han C."/>
            <person name="Tapia R."/>
            <person name="Larimer F."/>
            <person name="Land M."/>
            <person name="Hauser L."/>
            <person name="Woyke T."/>
            <person name="Lovley D."/>
            <person name="Kyrpides N."/>
            <person name="Ivanova N."/>
        </authorList>
    </citation>
    <scope>NUCLEOTIDE SEQUENCE [LARGE SCALE GENOMIC DNA]</scope>
    <source>
        <strain evidence="5">DSM 10642 / AEDII12DO</strain>
    </source>
</reference>
<keyword evidence="1" id="KW-0479">Metal-binding</keyword>
<dbReference type="SUPFAM" id="SSF53098">
    <property type="entry name" value="Ribonuclease H-like"/>
    <property type="match status" value="1"/>
</dbReference>
<evidence type="ECO:0000313" key="4">
    <source>
        <dbReference type="EMBL" id="ADC64740.1"/>
    </source>
</evidence>
<dbReference type="InterPro" id="IPR053576">
    <property type="entry name" value="RNase_HI-like"/>
</dbReference>
<keyword evidence="1" id="KW-0862">Zinc</keyword>
<evidence type="ECO:0000259" key="3">
    <source>
        <dbReference type="PROSITE" id="PS50966"/>
    </source>
</evidence>
<dbReference type="AlphaFoldDB" id="D3S3A7"/>
<gene>
    <name evidence="4" type="ordered locus">Ferp_0567</name>
</gene>
<dbReference type="GO" id="GO:0004523">
    <property type="term" value="F:RNA-DNA hybrid ribonuclease activity"/>
    <property type="evidence" value="ECO:0007669"/>
    <property type="project" value="InterPro"/>
</dbReference>
<dbReference type="InterPro" id="IPR007527">
    <property type="entry name" value="Znf_SWIM"/>
</dbReference>
<name>D3S3A7_FERPA</name>
<keyword evidence="1" id="KW-0863">Zinc-finger</keyword>
<dbReference type="InterPro" id="IPR036397">
    <property type="entry name" value="RNaseH_sf"/>
</dbReference>
<dbReference type="HOGENOM" id="CLU_095977_2_1_2"/>
<dbReference type="GO" id="GO:0003676">
    <property type="term" value="F:nucleic acid binding"/>
    <property type="evidence" value="ECO:0007669"/>
    <property type="project" value="InterPro"/>
</dbReference>